<dbReference type="InterPro" id="IPR019734">
    <property type="entry name" value="TPR_rpt"/>
</dbReference>
<dbReference type="Proteomes" id="UP000184509">
    <property type="component" value="Unassembled WGS sequence"/>
</dbReference>
<evidence type="ECO:0000313" key="5">
    <source>
        <dbReference type="EMBL" id="SHF92272.1"/>
    </source>
</evidence>
<protein>
    <submittedName>
        <fullName evidence="5">Tetratricopeptide repeat-containing protein</fullName>
    </submittedName>
</protein>
<proteinExistence type="predicted"/>
<feature type="repeat" description="TPR" evidence="3">
    <location>
        <begin position="84"/>
        <end position="117"/>
    </location>
</feature>
<dbReference type="PROSITE" id="PS50005">
    <property type="entry name" value="TPR"/>
    <property type="match status" value="2"/>
</dbReference>
<accession>A0A1M5FM79</accession>
<dbReference type="InterPro" id="IPR011990">
    <property type="entry name" value="TPR-like_helical_dom_sf"/>
</dbReference>
<organism evidence="5 6">
    <name type="scientific">Bacteroides luti</name>
    <dbReference type="NCBI Taxonomy" id="1297750"/>
    <lineage>
        <taxon>Bacteria</taxon>
        <taxon>Pseudomonadati</taxon>
        <taxon>Bacteroidota</taxon>
        <taxon>Bacteroidia</taxon>
        <taxon>Bacteroidales</taxon>
        <taxon>Bacteroidaceae</taxon>
        <taxon>Bacteroides</taxon>
    </lineage>
</organism>
<dbReference type="PANTHER" id="PTHR45586:SF1">
    <property type="entry name" value="LIPOPOLYSACCHARIDE ASSEMBLY PROTEIN B"/>
    <property type="match status" value="1"/>
</dbReference>
<sequence>MKNQRLIFFLIAYSIYIFNASAQKVSIQQAIQQSNYPLAIQLIDKEKPTFDLEMQKVTCLKMMNNFSSAIPLLESISSRYSPNVYCLRELADCYQQIEDYKKSENCLQSALSLSPDNSVLLRLLGENYDQEGKKDSAIVYYKKTIEKNPADFVTAQKLAKLYLKKDQLEDVISLTNQYLKQDSLNVQMNKLSGAAYCLSHRYSKAIEQLQKIEAADSTYDTNYFLGMSHYGNNNYFNAIKYLKKVYQKDSTSLSNIYYLGNAYGECFNSPKAIEYLNKGICIAQKVDSVLYNFYMTLSTAYHTEKKYKEEITALSEAYKRMPTHSLLLYKIGSIYDIALKDEQNTKYYLELFISKIQQGVKDKYEKTGKDVDQMYLLSAKRRLDELKEKKLAQKNK</sequence>
<dbReference type="PANTHER" id="PTHR45586">
    <property type="entry name" value="TPR REPEAT-CONTAINING PROTEIN PA4667"/>
    <property type="match status" value="1"/>
</dbReference>
<name>A0A1M5FM79_9BACE</name>
<dbReference type="InterPro" id="IPR051012">
    <property type="entry name" value="CellSynth/LPSAsmb/PSIAsmb"/>
</dbReference>
<dbReference type="SMART" id="SM00028">
    <property type="entry name" value="TPR"/>
    <property type="match status" value="4"/>
</dbReference>
<evidence type="ECO:0000256" key="2">
    <source>
        <dbReference type="ARBA" id="ARBA00022803"/>
    </source>
</evidence>
<feature type="chain" id="PRO_5012318984" evidence="4">
    <location>
        <begin position="23"/>
        <end position="396"/>
    </location>
</feature>
<keyword evidence="6" id="KW-1185">Reference proteome</keyword>
<gene>
    <name evidence="5" type="ORF">SAMN05444405_11724</name>
</gene>
<dbReference type="Pfam" id="PF13429">
    <property type="entry name" value="TPR_15"/>
    <property type="match status" value="1"/>
</dbReference>
<reference evidence="6" key="1">
    <citation type="submission" date="2016-11" db="EMBL/GenBank/DDBJ databases">
        <authorList>
            <person name="Varghese N."/>
            <person name="Submissions S."/>
        </authorList>
    </citation>
    <scope>NUCLEOTIDE SEQUENCE [LARGE SCALE GENOMIC DNA]</scope>
    <source>
        <strain evidence="6">DSM 26991</strain>
    </source>
</reference>
<keyword evidence="1" id="KW-0677">Repeat</keyword>
<evidence type="ECO:0000256" key="3">
    <source>
        <dbReference type="PROSITE-ProRule" id="PRU00339"/>
    </source>
</evidence>
<dbReference type="RefSeq" id="WP_073403422.1">
    <property type="nucleotide sequence ID" value="NZ_FQTV01000017.1"/>
</dbReference>
<feature type="signal peptide" evidence="4">
    <location>
        <begin position="1"/>
        <end position="22"/>
    </location>
</feature>
<keyword evidence="2 3" id="KW-0802">TPR repeat</keyword>
<evidence type="ECO:0000256" key="1">
    <source>
        <dbReference type="ARBA" id="ARBA00022737"/>
    </source>
</evidence>
<dbReference type="STRING" id="1297750.SAMN05444405_11724"/>
<evidence type="ECO:0000256" key="4">
    <source>
        <dbReference type="SAM" id="SignalP"/>
    </source>
</evidence>
<dbReference type="EMBL" id="FQTV01000017">
    <property type="protein sequence ID" value="SHF92272.1"/>
    <property type="molecule type" value="Genomic_DNA"/>
</dbReference>
<dbReference type="SUPFAM" id="SSF48452">
    <property type="entry name" value="TPR-like"/>
    <property type="match status" value="1"/>
</dbReference>
<feature type="repeat" description="TPR" evidence="3">
    <location>
        <begin position="118"/>
        <end position="151"/>
    </location>
</feature>
<dbReference type="OrthoDB" id="739506at2"/>
<dbReference type="Gene3D" id="1.25.40.10">
    <property type="entry name" value="Tetratricopeptide repeat domain"/>
    <property type="match status" value="2"/>
</dbReference>
<dbReference type="AlphaFoldDB" id="A0A1M5FM79"/>
<keyword evidence="4" id="KW-0732">Signal</keyword>
<evidence type="ECO:0000313" key="6">
    <source>
        <dbReference type="Proteomes" id="UP000184509"/>
    </source>
</evidence>